<organism evidence="1 2">
    <name type="scientific">Oculimacula yallundae</name>
    <dbReference type="NCBI Taxonomy" id="86028"/>
    <lineage>
        <taxon>Eukaryota</taxon>
        <taxon>Fungi</taxon>
        <taxon>Dikarya</taxon>
        <taxon>Ascomycota</taxon>
        <taxon>Pezizomycotina</taxon>
        <taxon>Leotiomycetes</taxon>
        <taxon>Helotiales</taxon>
        <taxon>Ploettnerulaceae</taxon>
        <taxon>Oculimacula</taxon>
    </lineage>
</organism>
<sequence length="505" mass="57960">MMRLLHYRDGDLSLTTFSTDKIPQKYATLSHTWERRRSASKICRKEEPVGRRLAIRRSGSAENRRGVTAYNAFGWTYCIDKSSSAKLTEAINSMLRWYCGSTKCYVYLSDISRPAGDSDLAWEAAFRRSKWFTRGWTLQELIAPRSVEFFSVEGELLGNKSTLEEHICEIARLPAEALRGSPLSDFGITSRMSWAEHREITREEDQAYLLLGILMSTCHLSMAKGTNTRWNDFKRPSIKGQREQNWRSSGASPVLWLKGNSSVPEFIECFASKLKDSRSRDRALQIEKVEEAFFRYLPEFGDPGVELPYDVHITKVRMTIDRIDSDISTVLNHLKLGSQDRDIMRRALLWLTITVRPLRLDELSEAIVLEDSDCDIDSDARLHSPEILIKLANGLLAYDYRSNLVTKYEEKSQDYPLLVYAAHNWPLHILEPGKDDWLSIQQLFSTRSLPYSGNYGWWLRMIGGYWTKAYFCTDVLYYAASYGFTGLVEAVLRFSNDVNLETAGG</sequence>
<accession>A0ABR4BTF1</accession>
<evidence type="ECO:0000313" key="2">
    <source>
        <dbReference type="Proteomes" id="UP001595075"/>
    </source>
</evidence>
<keyword evidence="2" id="KW-1185">Reference proteome</keyword>
<reference evidence="1 2" key="1">
    <citation type="journal article" date="2024" name="Commun. Biol.">
        <title>Comparative genomic analysis of thermophilic fungi reveals convergent evolutionary adaptations and gene losses.</title>
        <authorList>
            <person name="Steindorff A.S."/>
            <person name="Aguilar-Pontes M.V."/>
            <person name="Robinson A.J."/>
            <person name="Andreopoulos B."/>
            <person name="LaButti K."/>
            <person name="Kuo A."/>
            <person name="Mondo S."/>
            <person name="Riley R."/>
            <person name="Otillar R."/>
            <person name="Haridas S."/>
            <person name="Lipzen A."/>
            <person name="Grimwood J."/>
            <person name="Schmutz J."/>
            <person name="Clum A."/>
            <person name="Reid I.D."/>
            <person name="Moisan M.C."/>
            <person name="Butler G."/>
            <person name="Nguyen T.T.M."/>
            <person name="Dewar K."/>
            <person name="Conant G."/>
            <person name="Drula E."/>
            <person name="Henrissat B."/>
            <person name="Hansel C."/>
            <person name="Singer S."/>
            <person name="Hutchinson M.I."/>
            <person name="de Vries R.P."/>
            <person name="Natvig D.O."/>
            <person name="Powell A.J."/>
            <person name="Tsang A."/>
            <person name="Grigoriev I.V."/>
        </authorList>
    </citation>
    <scope>NUCLEOTIDE SEQUENCE [LARGE SCALE GENOMIC DNA]</scope>
    <source>
        <strain evidence="1 2">CBS 494.80</strain>
    </source>
</reference>
<dbReference type="PANTHER" id="PTHR10622:SF13">
    <property type="entry name" value="NACHT DOMAIN-CONTAINING PROTEIN"/>
    <property type="match status" value="1"/>
</dbReference>
<evidence type="ECO:0000313" key="1">
    <source>
        <dbReference type="EMBL" id="KAL2060486.1"/>
    </source>
</evidence>
<gene>
    <name evidence="1" type="ORF">VTL71DRAFT_9517</name>
</gene>
<comment type="caution">
    <text evidence="1">The sequence shown here is derived from an EMBL/GenBank/DDBJ whole genome shotgun (WGS) entry which is preliminary data.</text>
</comment>
<dbReference type="Proteomes" id="UP001595075">
    <property type="component" value="Unassembled WGS sequence"/>
</dbReference>
<dbReference type="EMBL" id="JAZHXI010000022">
    <property type="protein sequence ID" value="KAL2060486.1"/>
    <property type="molecule type" value="Genomic_DNA"/>
</dbReference>
<evidence type="ECO:0008006" key="3">
    <source>
        <dbReference type="Google" id="ProtNLM"/>
    </source>
</evidence>
<protein>
    <recommendedName>
        <fullName evidence="3">Heterokaryon incompatibility domain-containing protein</fullName>
    </recommendedName>
</protein>
<proteinExistence type="predicted"/>
<dbReference type="PANTHER" id="PTHR10622">
    <property type="entry name" value="HET DOMAIN-CONTAINING PROTEIN"/>
    <property type="match status" value="1"/>
</dbReference>
<name>A0ABR4BTF1_9HELO</name>